<dbReference type="Gene3D" id="3.90.550.10">
    <property type="entry name" value="Spore Coat Polysaccharide Biosynthesis Protein SpsA, Chain A"/>
    <property type="match status" value="1"/>
</dbReference>
<dbReference type="GO" id="GO:0016757">
    <property type="term" value="F:glycosyltransferase activity"/>
    <property type="evidence" value="ECO:0007669"/>
    <property type="project" value="TreeGrafter"/>
</dbReference>
<dbReference type="AlphaFoldDB" id="A0A1Z5KA10"/>
<gene>
    <name evidence="8" type="ORF">FisN_15Hh108</name>
</gene>
<feature type="domain" description="Glycosyltransferase 2-like" evidence="7">
    <location>
        <begin position="172"/>
        <end position="364"/>
    </location>
</feature>
<feature type="transmembrane region" description="Helical" evidence="6">
    <location>
        <begin position="478"/>
        <end position="497"/>
    </location>
</feature>
<proteinExistence type="predicted"/>
<dbReference type="OrthoDB" id="72851at2759"/>
<protein>
    <recommendedName>
        <fullName evidence="7">Glycosyltransferase 2-like domain-containing protein</fullName>
    </recommendedName>
</protein>
<evidence type="ECO:0000256" key="4">
    <source>
        <dbReference type="ARBA" id="ARBA00022989"/>
    </source>
</evidence>
<evidence type="ECO:0000256" key="2">
    <source>
        <dbReference type="ARBA" id="ARBA00022679"/>
    </source>
</evidence>
<keyword evidence="5 6" id="KW-0472">Membrane</keyword>
<keyword evidence="9" id="KW-1185">Reference proteome</keyword>
<evidence type="ECO:0000256" key="5">
    <source>
        <dbReference type="ARBA" id="ARBA00023136"/>
    </source>
</evidence>
<dbReference type="Pfam" id="PF13632">
    <property type="entry name" value="Glyco_trans_2_3"/>
    <property type="match status" value="1"/>
</dbReference>
<dbReference type="GO" id="GO:0000139">
    <property type="term" value="C:Golgi membrane"/>
    <property type="evidence" value="ECO:0007669"/>
    <property type="project" value="UniProtKB-SubCell"/>
</dbReference>
<keyword evidence="4 6" id="KW-1133">Transmembrane helix</keyword>
<evidence type="ECO:0000256" key="6">
    <source>
        <dbReference type="SAM" id="Phobius"/>
    </source>
</evidence>
<feature type="transmembrane region" description="Helical" evidence="6">
    <location>
        <begin position="509"/>
        <end position="531"/>
    </location>
</feature>
<keyword evidence="3 6" id="KW-0812">Transmembrane</keyword>
<dbReference type="InterPro" id="IPR027417">
    <property type="entry name" value="P-loop_NTPase"/>
</dbReference>
<dbReference type="InParanoid" id="A0A1Z5KA10"/>
<evidence type="ECO:0000313" key="9">
    <source>
        <dbReference type="Proteomes" id="UP000198406"/>
    </source>
</evidence>
<dbReference type="PANTHER" id="PTHR32044:SF80">
    <property type="entry name" value="XYLOGLUCAN GLYCOSYLTRANSFERASE 2-RELATED"/>
    <property type="match status" value="1"/>
</dbReference>
<evidence type="ECO:0000256" key="3">
    <source>
        <dbReference type="ARBA" id="ARBA00022692"/>
    </source>
</evidence>
<dbReference type="PANTHER" id="PTHR32044">
    <property type="entry name" value="GLUCOMANNAN 4-BETA-MANNOSYLTRANSFERASE 9"/>
    <property type="match status" value="1"/>
</dbReference>
<evidence type="ECO:0000256" key="1">
    <source>
        <dbReference type="ARBA" id="ARBA00004653"/>
    </source>
</evidence>
<sequence>MASDQNTILKEGGTMFISLHPFHENDPWHLPLLIVFFTASTGIWLYSFSRWKNLLVSIYCFYFEPSTDDACPPDLLQGKEPHVTVQICTYNEAHVVEETISRCCKLDWPLHKLSVQICDDSTEKESITIIENCVLRWREKGFAVSRHARPNRIGYKAGNLNHNFPFVEGEFVAYLDADHQITADFLRKTVPHFYDANGVSNDHIGLVQTPWSYYNTHENLLTECDALGLDIHHVVEQVGRHRAHGVFGFNGTGGVWRKEAIQAAGLFSSDTVTEDLLLSYKAYLAGYDFHYVRTAPQQLEVPGNFLAHIQQKQRWTKGFIQVLWIFYGEVLVSPNTPFQVKLEAFLHLCGPLQLIMTALVFMVYPYLVYHQIDSLMVKAVSVSAIVEPVASALHALTNKVPGENGYYNLWWSRLLRLTVILPYFALRFGMSAFEVKAVLEGFFSDDATFLTTPKAGLKNNICERTNARKIKVCPTDDLTAFAGLCLAFHQTIYVFALDGRLHGCGLFDIFIRAMNMIICIGLYWVNSSFLITKYCNHLETLCMSFSQQKQRAFGVVFIVGVNCFMVMTYSQLSDGLQNSTPHLSLTDLRDSSTPWACPAHAYATVKSPELLVVFGEPRTGSNLFFNILDGLQDGAGEQLDIRNMLEPYTHDEAEQVRLLRRCVNAMHEGCNLPVHIDGGDETWAYSTTQRFFARLKGESGSAWSLSYQKLMEVFNSRYKRQADWIKYISSIPSASEHSVVAFKIFREHLDELSMSPVQFIKSLGRAKSVPIILWRRSIIETFVSYKLAVQKNAWLLENTTEKDAIRIERLELELFIDEKRRYYESIRDGLAANGIDVDVVEYGRDLSNRGAQIKTIGRLQERLGVVGNVLAEQIIAKTILKKQAQVPLYQQVENWDEVMTWGYGKDAHDWEDIFVRA</sequence>
<comment type="caution">
    <text evidence="8">The sequence shown here is derived from an EMBL/GenBank/DDBJ whole genome shotgun (WGS) entry which is preliminary data.</text>
</comment>
<dbReference type="InterPro" id="IPR001173">
    <property type="entry name" value="Glyco_trans_2-like"/>
</dbReference>
<dbReference type="SUPFAM" id="SSF53448">
    <property type="entry name" value="Nucleotide-diphospho-sugar transferases"/>
    <property type="match status" value="1"/>
</dbReference>
<accession>A0A1Z5KA10</accession>
<dbReference type="Proteomes" id="UP000198406">
    <property type="component" value="Unassembled WGS sequence"/>
</dbReference>
<name>A0A1Z5KA10_FISSO</name>
<dbReference type="EMBL" id="BDSP01000193">
    <property type="protein sequence ID" value="GAX22995.1"/>
    <property type="molecule type" value="Genomic_DNA"/>
</dbReference>
<evidence type="ECO:0000313" key="8">
    <source>
        <dbReference type="EMBL" id="GAX22995.1"/>
    </source>
</evidence>
<reference evidence="8 9" key="1">
    <citation type="journal article" date="2015" name="Plant Cell">
        <title>Oil accumulation by the oleaginous diatom Fistulifera solaris as revealed by the genome and transcriptome.</title>
        <authorList>
            <person name="Tanaka T."/>
            <person name="Maeda Y."/>
            <person name="Veluchamy A."/>
            <person name="Tanaka M."/>
            <person name="Abida H."/>
            <person name="Marechal E."/>
            <person name="Bowler C."/>
            <person name="Muto M."/>
            <person name="Sunaga Y."/>
            <person name="Tanaka M."/>
            <person name="Yoshino T."/>
            <person name="Taniguchi T."/>
            <person name="Fukuda Y."/>
            <person name="Nemoto M."/>
            <person name="Matsumoto M."/>
            <person name="Wong P.S."/>
            <person name="Aburatani S."/>
            <person name="Fujibuchi W."/>
        </authorList>
    </citation>
    <scope>NUCLEOTIDE SEQUENCE [LARGE SCALE GENOMIC DNA]</scope>
    <source>
        <strain evidence="8 9">JPCC DA0580</strain>
    </source>
</reference>
<feature type="transmembrane region" description="Helical" evidence="6">
    <location>
        <begin position="552"/>
        <end position="572"/>
    </location>
</feature>
<keyword evidence="2" id="KW-0808">Transferase</keyword>
<feature type="transmembrane region" description="Helical" evidence="6">
    <location>
        <begin position="28"/>
        <end position="48"/>
    </location>
</feature>
<dbReference type="Gene3D" id="3.40.50.300">
    <property type="entry name" value="P-loop containing nucleotide triphosphate hydrolases"/>
    <property type="match status" value="1"/>
</dbReference>
<evidence type="ECO:0000259" key="7">
    <source>
        <dbReference type="Pfam" id="PF13632"/>
    </source>
</evidence>
<dbReference type="InterPro" id="IPR029044">
    <property type="entry name" value="Nucleotide-diphossugar_trans"/>
</dbReference>
<organism evidence="8 9">
    <name type="scientific">Fistulifera solaris</name>
    <name type="common">Oleaginous diatom</name>
    <dbReference type="NCBI Taxonomy" id="1519565"/>
    <lineage>
        <taxon>Eukaryota</taxon>
        <taxon>Sar</taxon>
        <taxon>Stramenopiles</taxon>
        <taxon>Ochrophyta</taxon>
        <taxon>Bacillariophyta</taxon>
        <taxon>Bacillariophyceae</taxon>
        <taxon>Bacillariophycidae</taxon>
        <taxon>Naviculales</taxon>
        <taxon>Naviculaceae</taxon>
        <taxon>Fistulifera</taxon>
    </lineage>
</organism>
<feature type="transmembrane region" description="Helical" evidence="6">
    <location>
        <begin position="344"/>
        <end position="367"/>
    </location>
</feature>
<feature type="transmembrane region" description="Helical" evidence="6">
    <location>
        <begin position="315"/>
        <end position="332"/>
    </location>
</feature>
<comment type="subcellular location">
    <subcellularLocation>
        <location evidence="1">Golgi apparatus membrane</location>
        <topology evidence="1">Multi-pass membrane protein</topology>
    </subcellularLocation>
</comment>